<comment type="catalytic activity">
    <reaction evidence="1">
        <text>ATP + protein L-histidine = ADP + protein N-phospho-L-histidine.</text>
        <dbReference type="EC" id="2.7.13.3"/>
    </reaction>
</comment>
<dbReference type="OrthoDB" id="9809766at2"/>
<feature type="domain" description="HAMP" evidence="15">
    <location>
        <begin position="176"/>
        <end position="228"/>
    </location>
</feature>
<dbReference type="InterPro" id="IPR036097">
    <property type="entry name" value="HisK_dim/P_sf"/>
</dbReference>
<evidence type="ECO:0000256" key="7">
    <source>
        <dbReference type="ARBA" id="ARBA00022741"/>
    </source>
</evidence>
<reference evidence="16 17" key="1">
    <citation type="submission" date="2019-03" db="EMBL/GenBank/DDBJ databases">
        <title>Draft genome of Gammaproteobacteria bacterium LSUCC0057, a member of the SAR92 clade.</title>
        <authorList>
            <person name="Lanclos V.C."/>
            <person name="Doiron C."/>
            <person name="Henson M.W."/>
            <person name="Thrash J.C."/>
        </authorList>
    </citation>
    <scope>NUCLEOTIDE SEQUENCE [LARGE SCALE GENOMIC DNA]</scope>
    <source>
        <strain evidence="16 17">LSUCC0057</strain>
    </source>
</reference>
<feature type="domain" description="Histidine kinase" evidence="14">
    <location>
        <begin position="236"/>
        <end position="454"/>
    </location>
</feature>
<evidence type="ECO:0000256" key="10">
    <source>
        <dbReference type="ARBA" id="ARBA00022989"/>
    </source>
</evidence>
<organism evidence="16 17">
    <name type="scientific">Gammaproteobacteria bacterium LSUCC0057</name>
    <dbReference type="NCBI Taxonomy" id="2559237"/>
    <lineage>
        <taxon>Bacteria</taxon>
        <taxon>Pseudomonadati</taxon>
        <taxon>Pseudomonadota</taxon>
        <taxon>Gammaproteobacteria</taxon>
        <taxon>Cellvibrionales</taxon>
        <taxon>Porticoccaceae</taxon>
        <taxon>SAR92 clade</taxon>
    </lineage>
</organism>
<keyword evidence="10 13" id="KW-1133">Transmembrane helix</keyword>
<protein>
    <recommendedName>
        <fullName evidence="3">histidine kinase</fullName>
        <ecNumber evidence="3">2.7.13.3</ecNumber>
    </recommendedName>
</protein>
<dbReference type="InterPro" id="IPR050428">
    <property type="entry name" value="TCS_sensor_his_kinase"/>
</dbReference>
<evidence type="ECO:0000256" key="4">
    <source>
        <dbReference type="ARBA" id="ARBA00022553"/>
    </source>
</evidence>
<dbReference type="AlphaFoldDB" id="A0A4Y8UIF9"/>
<evidence type="ECO:0000259" key="14">
    <source>
        <dbReference type="PROSITE" id="PS50109"/>
    </source>
</evidence>
<gene>
    <name evidence="16" type="ORF">E3W66_00515</name>
</gene>
<comment type="subcellular location">
    <subcellularLocation>
        <location evidence="2">Membrane</location>
        <topology evidence="2">Multi-pass membrane protein</topology>
    </subcellularLocation>
</comment>
<dbReference type="CDD" id="cd00075">
    <property type="entry name" value="HATPase"/>
    <property type="match status" value="1"/>
</dbReference>
<keyword evidence="11" id="KW-0902">Two-component regulatory system</keyword>
<evidence type="ECO:0000256" key="12">
    <source>
        <dbReference type="ARBA" id="ARBA00023136"/>
    </source>
</evidence>
<dbReference type="PANTHER" id="PTHR45436:SF14">
    <property type="entry name" value="SENSOR PROTEIN QSEC"/>
    <property type="match status" value="1"/>
</dbReference>
<evidence type="ECO:0000313" key="16">
    <source>
        <dbReference type="EMBL" id="TFH68480.1"/>
    </source>
</evidence>
<dbReference type="SMART" id="SM00387">
    <property type="entry name" value="HATPase_c"/>
    <property type="match status" value="1"/>
</dbReference>
<evidence type="ECO:0000313" key="17">
    <source>
        <dbReference type="Proteomes" id="UP000298133"/>
    </source>
</evidence>
<evidence type="ECO:0000256" key="5">
    <source>
        <dbReference type="ARBA" id="ARBA00022679"/>
    </source>
</evidence>
<dbReference type="GO" id="GO:0005524">
    <property type="term" value="F:ATP binding"/>
    <property type="evidence" value="ECO:0007669"/>
    <property type="project" value="UniProtKB-KW"/>
</dbReference>
<dbReference type="Gene3D" id="3.30.565.10">
    <property type="entry name" value="Histidine kinase-like ATPase, C-terminal domain"/>
    <property type="match status" value="1"/>
</dbReference>
<dbReference type="Gene3D" id="1.10.287.130">
    <property type="match status" value="1"/>
</dbReference>
<keyword evidence="5" id="KW-0808">Transferase</keyword>
<dbReference type="CDD" id="cd00082">
    <property type="entry name" value="HisKA"/>
    <property type="match status" value="1"/>
</dbReference>
<dbReference type="GO" id="GO:0000155">
    <property type="term" value="F:phosphorelay sensor kinase activity"/>
    <property type="evidence" value="ECO:0007669"/>
    <property type="project" value="InterPro"/>
</dbReference>
<evidence type="ECO:0000256" key="8">
    <source>
        <dbReference type="ARBA" id="ARBA00022777"/>
    </source>
</evidence>
<dbReference type="EC" id="2.7.13.3" evidence="3"/>
<dbReference type="InterPro" id="IPR036890">
    <property type="entry name" value="HATPase_C_sf"/>
</dbReference>
<dbReference type="PROSITE" id="PS50109">
    <property type="entry name" value="HIS_KIN"/>
    <property type="match status" value="1"/>
</dbReference>
<keyword evidence="7" id="KW-0547">Nucleotide-binding</keyword>
<dbReference type="Pfam" id="PF00512">
    <property type="entry name" value="HisKA"/>
    <property type="match status" value="1"/>
</dbReference>
<dbReference type="PRINTS" id="PR00344">
    <property type="entry name" value="BCTRLSENSOR"/>
</dbReference>
<accession>A0A4Y8UIF9</accession>
<dbReference type="InterPro" id="IPR003594">
    <property type="entry name" value="HATPase_dom"/>
</dbReference>
<dbReference type="InterPro" id="IPR004358">
    <property type="entry name" value="Sig_transdc_His_kin-like_C"/>
</dbReference>
<dbReference type="GO" id="GO:0005886">
    <property type="term" value="C:plasma membrane"/>
    <property type="evidence" value="ECO:0007669"/>
    <property type="project" value="TreeGrafter"/>
</dbReference>
<evidence type="ECO:0000256" key="2">
    <source>
        <dbReference type="ARBA" id="ARBA00004141"/>
    </source>
</evidence>
<keyword evidence="8" id="KW-0418">Kinase</keyword>
<dbReference type="InterPro" id="IPR003660">
    <property type="entry name" value="HAMP_dom"/>
</dbReference>
<dbReference type="Proteomes" id="UP000298133">
    <property type="component" value="Unassembled WGS sequence"/>
</dbReference>
<dbReference type="Pfam" id="PF02518">
    <property type="entry name" value="HATPase_c"/>
    <property type="match status" value="1"/>
</dbReference>
<dbReference type="EMBL" id="SPIA01000001">
    <property type="protein sequence ID" value="TFH68480.1"/>
    <property type="molecule type" value="Genomic_DNA"/>
</dbReference>
<evidence type="ECO:0000256" key="9">
    <source>
        <dbReference type="ARBA" id="ARBA00022840"/>
    </source>
</evidence>
<dbReference type="InterPro" id="IPR003661">
    <property type="entry name" value="HisK_dim/P_dom"/>
</dbReference>
<evidence type="ECO:0000256" key="3">
    <source>
        <dbReference type="ARBA" id="ARBA00012438"/>
    </source>
</evidence>
<evidence type="ECO:0000256" key="6">
    <source>
        <dbReference type="ARBA" id="ARBA00022692"/>
    </source>
</evidence>
<proteinExistence type="predicted"/>
<sequence>MKSIRNFLIVVLLSVICLVNFVGALHGYQRSMSTAELLLSRQLQDKGELLLAFHRHSDKKNITNNGLKIELEQLEQWFEDDLLFQIWHGETLLKRSENAPQQPFAEYSQQRLATQQRYYRGTQWHYEFVVDEPLVLVVAQQQGHYSNLVETMIVESILPIIWVLPIIGLLIWWVVKYGLSPLHRLAAILRLRNDRDLTALNQSHYPVEISTVVVAINQLLARLQLALGRERRFAADAAHELRTPLAALKVNLHNLRRDLTSSPEQRQTIMDALESSVDRMSHSIEQILALHRFSPEQFTSNVQLCDLTQLARDSIAECYPLIENKQQSIALQGSSCEIDGDKFGLSTLLRNLIDNASKYTPVAGQITVTVTRDSDQVILTVEDSGPGIAEDQRPQVTARFYRVGGDRHRSGVTGSGLGLSITESIAQLHGGELSLQRSTKLGGLCCKITFPVRQNLEANR</sequence>
<comment type="caution">
    <text evidence="16">The sequence shown here is derived from an EMBL/GenBank/DDBJ whole genome shotgun (WGS) entry which is preliminary data.</text>
</comment>
<keyword evidence="4" id="KW-0597">Phosphoprotein</keyword>
<feature type="transmembrane region" description="Helical" evidence="13">
    <location>
        <begin position="156"/>
        <end position="175"/>
    </location>
</feature>
<dbReference type="PANTHER" id="PTHR45436">
    <property type="entry name" value="SENSOR HISTIDINE KINASE YKOH"/>
    <property type="match status" value="1"/>
</dbReference>
<name>A0A4Y8UIF9_9GAMM</name>
<evidence type="ECO:0000256" key="11">
    <source>
        <dbReference type="ARBA" id="ARBA00023012"/>
    </source>
</evidence>
<evidence type="ECO:0000259" key="15">
    <source>
        <dbReference type="PROSITE" id="PS50885"/>
    </source>
</evidence>
<keyword evidence="17" id="KW-1185">Reference proteome</keyword>
<dbReference type="SUPFAM" id="SSF55874">
    <property type="entry name" value="ATPase domain of HSP90 chaperone/DNA topoisomerase II/histidine kinase"/>
    <property type="match status" value="1"/>
</dbReference>
<keyword evidence="9" id="KW-0067">ATP-binding</keyword>
<dbReference type="SMART" id="SM00388">
    <property type="entry name" value="HisKA"/>
    <property type="match status" value="1"/>
</dbReference>
<keyword evidence="6 13" id="KW-0812">Transmembrane</keyword>
<dbReference type="PROSITE" id="PS50885">
    <property type="entry name" value="HAMP"/>
    <property type="match status" value="1"/>
</dbReference>
<evidence type="ECO:0000256" key="1">
    <source>
        <dbReference type="ARBA" id="ARBA00000085"/>
    </source>
</evidence>
<dbReference type="InterPro" id="IPR005467">
    <property type="entry name" value="His_kinase_dom"/>
</dbReference>
<dbReference type="SUPFAM" id="SSF47384">
    <property type="entry name" value="Homodimeric domain of signal transducing histidine kinase"/>
    <property type="match status" value="1"/>
</dbReference>
<keyword evidence="12 13" id="KW-0472">Membrane</keyword>
<evidence type="ECO:0000256" key="13">
    <source>
        <dbReference type="SAM" id="Phobius"/>
    </source>
</evidence>